<keyword evidence="3" id="KW-1185">Reference proteome</keyword>
<reference evidence="2" key="1">
    <citation type="journal article" date="2020" name="Stud. Mycol.">
        <title>101 Dothideomycetes genomes: a test case for predicting lifestyles and emergence of pathogens.</title>
        <authorList>
            <person name="Haridas S."/>
            <person name="Albert R."/>
            <person name="Binder M."/>
            <person name="Bloem J."/>
            <person name="Labutti K."/>
            <person name="Salamov A."/>
            <person name="Andreopoulos B."/>
            <person name="Baker S."/>
            <person name="Barry K."/>
            <person name="Bills G."/>
            <person name="Bluhm B."/>
            <person name="Cannon C."/>
            <person name="Castanera R."/>
            <person name="Culley D."/>
            <person name="Daum C."/>
            <person name="Ezra D."/>
            <person name="Gonzalez J."/>
            <person name="Henrissat B."/>
            <person name="Kuo A."/>
            <person name="Liang C."/>
            <person name="Lipzen A."/>
            <person name="Lutzoni F."/>
            <person name="Magnuson J."/>
            <person name="Mondo S."/>
            <person name="Nolan M."/>
            <person name="Ohm R."/>
            <person name="Pangilinan J."/>
            <person name="Park H.-J."/>
            <person name="Ramirez L."/>
            <person name="Alfaro M."/>
            <person name="Sun H."/>
            <person name="Tritt A."/>
            <person name="Yoshinaga Y."/>
            <person name="Zwiers L.-H."/>
            <person name="Turgeon B."/>
            <person name="Goodwin S."/>
            <person name="Spatafora J."/>
            <person name="Crous P."/>
            <person name="Grigoriev I."/>
        </authorList>
    </citation>
    <scope>NUCLEOTIDE SEQUENCE</scope>
    <source>
        <strain evidence="2">CBS 122681</strain>
    </source>
</reference>
<sequence length="162" mass="18831">SKSLTVRVGGGSNQEEFIVHEGFVCGRSEFFRRALNGNWRASEDRIVELPHRKPEIFALWLNHAYTNQIPTKDDTELRGITKDKFDIIVQKEYRDLCELYVLCEELVDSQAQRAIIDAMFAVAHIRHGHHWRVPSAQNIRLIYEGTPEQSPIRKLMVDLWSD</sequence>
<dbReference type="SUPFAM" id="SSF54695">
    <property type="entry name" value="POZ domain"/>
    <property type="match status" value="1"/>
</dbReference>
<name>A0A6A6TKV5_9PLEO</name>
<feature type="non-terminal residue" evidence="2">
    <location>
        <position position="1"/>
    </location>
</feature>
<gene>
    <name evidence="2" type="ORF">K491DRAFT_570699</name>
</gene>
<dbReference type="PANTHER" id="PTHR47843">
    <property type="entry name" value="BTB DOMAIN-CONTAINING PROTEIN-RELATED"/>
    <property type="match status" value="1"/>
</dbReference>
<dbReference type="InterPro" id="IPR000210">
    <property type="entry name" value="BTB/POZ_dom"/>
</dbReference>
<dbReference type="CDD" id="cd18186">
    <property type="entry name" value="BTB_POZ_ZBTB_KLHL-like"/>
    <property type="match status" value="1"/>
</dbReference>
<evidence type="ECO:0000259" key="1">
    <source>
        <dbReference type="PROSITE" id="PS50097"/>
    </source>
</evidence>
<evidence type="ECO:0000313" key="2">
    <source>
        <dbReference type="EMBL" id="KAF2660665.1"/>
    </source>
</evidence>
<feature type="domain" description="BTB" evidence="1">
    <location>
        <begin position="2"/>
        <end position="73"/>
    </location>
</feature>
<dbReference type="Pfam" id="PF00651">
    <property type="entry name" value="BTB"/>
    <property type="match status" value="1"/>
</dbReference>
<feature type="non-terminal residue" evidence="2">
    <location>
        <position position="162"/>
    </location>
</feature>
<dbReference type="InterPro" id="IPR011333">
    <property type="entry name" value="SKP1/BTB/POZ_sf"/>
</dbReference>
<dbReference type="Gene3D" id="3.30.710.10">
    <property type="entry name" value="Potassium Channel Kv1.1, Chain A"/>
    <property type="match status" value="1"/>
</dbReference>
<accession>A0A6A6TKV5</accession>
<dbReference type="Proteomes" id="UP000799324">
    <property type="component" value="Unassembled WGS sequence"/>
</dbReference>
<dbReference type="EMBL" id="MU004298">
    <property type="protein sequence ID" value="KAF2660665.1"/>
    <property type="molecule type" value="Genomic_DNA"/>
</dbReference>
<organism evidence="2 3">
    <name type="scientific">Lophiostoma macrostomum CBS 122681</name>
    <dbReference type="NCBI Taxonomy" id="1314788"/>
    <lineage>
        <taxon>Eukaryota</taxon>
        <taxon>Fungi</taxon>
        <taxon>Dikarya</taxon>
        <taxon>Ascomycota</taxon>
        <taxon>Pezizomycotina</taxon>
        <taxon>Dothideomycetes</taxon>
        <taxon>Pleosporomycetidae</taxon>
        <taxon>Pleosporales</taxon>
        <taxon>Lophiostomataceae</taxon>
        <taxon>Lophiostoma</taxon>
    </lineage>
</organism>
<proteinExistence type="predicted"/>
<dbReference type="AlphaFoldDB" id="A0A6A6TKV5"/>
<protein>
    <recommendedName>
        <fullName evidence="1">BTB domain-containing protein</fullName>
    </recommendedName>
</protein>
<evidence type="ECO:0000313" key="3">
    <source>
        <dbReference type="Proteomes" id="UP000799324"/>
    </source>
</evidence>
<dbReference type="OrthoDB" id="1022638at2759"/>
<dbReference type="PANTHER" id="PTHR47843:SF2">
    <property type="entry name" value="BTB DOMAIN-CONTAINING PROTEIN"/>
    <property type="match status" value="1"/>
</dbReference>
<dbReference type="PROSITE" id="PS50097">
    <property type="entry name" value="BTB"/>
    <property type="match status" value="1"/>
</dbReference>